<feature type="chain" id="PRO_5035224641" description="Streptogrisin C" evidence="9">
    <location>
        <begin position="29"/>
        <end position="665"/>
    </location>
</feature>
<feature type="region of interest" description="Disordered" evidence="8">
    <location>
        <begin position="510"/>
        <end position="570"/>
    </location>
</feature>
<keyword evidence="4" id="KW-0378">Hydrolase</keyword>
<dbReference type="AlphaFoldDB" id="A0A8J3BNV7"/>
<dbReference type="Pfam" id="PF00089">
    <property type="entry name" value="Trypsin"/>
    <property type="match status" value="1"/>
</dbReference>
<evidence type="ECO:0000256" key="8">
    <source>
        <dbReference type="SAM" id="MobiDB-lite"/>
    </source>
</evidence>
<evidence type="ECO:0000313" key="13">
    <source>
        <dbReference type="Proteomes" id="UP000662200"/>
    </source>
</evidence>
<feature type="domain" description="Peptidase S1" evidence="10">
    <location>
        <begin position="341"/>
        <end position="494"/>
    </location>
</feature>
<dbReference type="Gene3D" id="3.30.300.50">
    <property type="match status" value="1"/>
</dbReference>
<feature type="signal peptide" evidence="9">
    <location>
        <begin position="1"/>
        <end position="28"/>
    </location>
</feature>
<evidence type="ECO:0000256" key="4">
    <source>
        <dbReference type="ARBA" id="ARBA00022801"/>
    </source>
</evidence>
<dbReference type="InterPro" id="IPR004236">
    <property type="entry name" value="Pept_S1_alpha_lytic"/>
</dbReference>
<feature type="compositionally biased region" description="Low complexity" evidence="8">
    <location>
        <begin position="510"/>
        <end position="532"/>
    </location>
</feature>
<dbReference type="InterPro" id="IPR001316">
    <property type="entry name" value="Pept_S1A_streptogrisin"/>
</dbReference>
<evidence type="ECO:0000256" key="9">
    <source>
        <dbReference type="SAM" id="SignalP"/>
    </source>
</evidence>
<dbReference type="InterPro" id="IPR009003">
    <property type="entry name" value="Peptidase_S1_PA"/>
</dbReference>
<keyword evidence="6" id="KW-0865">Zymogen</keyword>
<keyword evidence="7" id="KW-1015">Disulfide bond</keyword>
<organism evidence="12 13">
    <name type="scientific">Pilimelia terevasa</name>
    <dbReference type="NCBI Taxonomy" id="53372"/>
    <lineage>
        <taxon>Bacteria</taxon>
        <taxon>Bacillati</taxon>
        <taxon>Actinomycetota</taxon>
        <taxon>Actinomycetes</taxon>
        <taxon>Micromonosporales</taxon>
        <taxon>Micromonosporaceae</taxon>
        <taxon>Pilimelia</taxon>
    </lineage>
</organism>
<dbReference type="InterPro" id="IPR001254">
    <property type="entry name" value="Trypsin_dom"/>
</dbReference>
<reference evidence="12" key="2">
    <citation type="submission" date="2020-09" db="EMBL/GenBank/DDBJ databases">
        <authorList>
            <person name="Sun Q."/>
            <person name="Ohkuma M."/>
        </authorList>
    </citation>
    <scope>NUCLEOTIDE SEQUENCE</scope>
    <source>
        <strain evidence="12">JCM 3091</strain>
    </source>
</reference>
<dbReference type="InterPro" id="IPR035070">
    <property type="entry name" value="Streptogrisin_prodomain"/>
</dbReference>
<dbReference type="Gene3D" id="2.40.10.10">
    <property type="entry name" value="Trypsin-like serine proteases"/>
    <property type="match status" value="2"/>
</dbReference>
<dbReference type="InterPro" id="IPR043504">
    <property type="entry name" value="Peptidase_S1_PA_chymotrypsin"/>
</dbReference>
<evidence type="ECO:0000259" key="11">
    <source>
        <dbReference type="Pfam" id="PF02983"/>
    </source>
</evidence>
<comment type="similarity">
    <text evidence="1">Belongs to the peptidase S1 family.</text>
</comment>
<evidence type="ECO:0000256" key="1">
    <source>
        <dbReference type="ARBA" id="ARBA00007664"/>
    </source>
</evidence>
<dbReference type="Pfam" id="PF02983">
    <property type="entry name" value="Pro_Al_protease"/>
    <property type="match status" value="1"/>
</dbReference>
<evidence type="ECO:0000256" key="2">
    <source>
        <dbReference type="ARBA" id="ARBA00022670"/>
    </source>
</evidence>
<dbReference type="PRINTS" id="PR00861">
    <property type="entry name" value="ALYTICPTASE"/>
</dbReference>
<accession>A0A8J3BNV7</accession>
<keyword evidence="3 9" id="KW-0732">Signal</keyword>
<evidence type="ECO:0000313" key="12">
    <source>
        <dbReference type="EMBL" id="GGK17292.1"/>
    </source>
</evidence>
<evidence type="ECO:0000256" key="6">
    <source>
        <dbReference type="ARBA" id="ARBA00023145"/>
    </source>
</evidence>
<evidence type="ECO:0000256" key="7">
    <source>
        <dbReference type="ARBA" id="ARBA00023157"/>
    </source>
</evidence>
<dbReference type="SUPFAM" id="SSF50494">
    <property type="entry name" value="Trypsin-like serine proteases"/>
    <property type="match status" value="1"/>
</dbReference>
<dbReference type="GO" id="GO:0005576">
    <property type="term" value="C:extracellular region"/>
    <property type="evidence" value="ECO:0007669"/>
    <property type="project" value="InterPro"/>
</dbReference>
<keyword evidence="5" id="KW-0720">Serine protease</keyword>
<feature type="domain" description="Peptidase S1A alpha-lytic prodomain" evidence="11">
    <location>
        <begin position="247"/>
        <end position="303"/>
    </location>
</feature>
<keyword evidence="2" id="KW-0645">Protease</keyword>
<protein>
    <recommendedName>
        <fullName evidence="14">Streptogrisin C</fullName>
    </recommendedName>
</protein>
<evidence type="ECO:0008006" key="14">
    <source>
        <dbReference type="Google" id="ProtNLM"/>
    </source>
</evidence>
<dbReference type="GO" id="GO:0006508">
    <property type="term" value="P:proteolysis"/>
    <property type="evidence" value="ECO:0007669"/>
    <property type="project" value="UniProtKB-KW"/>
</dbReference>
<proteinExistence type="inferred from homology"/>
<sequence length="665" mass="65505">MDRRQAVTSAVCGVVVAAAAAVTVPALAAQERPRSSKASPYVQLLARDMRMSEDQAQERVDREAALGGVGAGLSENLGNFANASGGGLPGVEAPGADAIGQGVDAQQIADLVGAISQANGGDGDGGGGFDPALIAQIAQLGSAAAAANGGGGGAGAGAAAGNVDPAQAAAAASSIAGLISAFGGGAGGGAANGGGAGGGAAGLGVPGVFAGTWIDKKSQKLKVGITDPDAASAVRRAGAEPKLMTYNAAQLATVKADLDQRARAIAPASAASWYVDPASNSVVVLAAPGQENRARRWALKNGAPADSVRITRSTVRPRPLVDVRGADPFLVNNLGRCSVGFAVRGGFVSAGHCGQDGAKTSAGAEDAFQGTFAASSFPGDDYSFVRTASTFTPTSAVATERGDINVTGSREMPVGASVCRSGSTTGTRCGLILAKNATVNYAEGAVTGLTQTDVCAEPGDSGGPFVSGSQAQGITSGGSGDCVAGGSTFFQPVNEPLQRLNLTLLTSTPETAAAPSTPQPAPTTARPAAQPSEADTPPAAPTRSAVPDATEELPRGGTRSTSAPAACADPDVSYTGTLVNDGVAIEPEGRSYRAEAGTQTVCLTGPADANFDVAVQKWSGLKWDTVASGTSADAAETVRVDGTAGLYRIEITAEEGTGGYTVDVG</sequence>
<dbReference type="Proteomes" id="UP000662200">
    <property type="component" value="Unassembled WGS sequence"/>
</dbReference>
<evidence type="ECO:0000259" key="10">
    <source>
        <dbReference type="Pfam" id="PF00089"/>
    </source>
</evidence>
<keyword evidence="13" id="KW-1185">Reference proteome</keyword>
<dbReference type="RefSeq" id="WP_229789319.1">
    <property type="nucleotide sequence ID" value="NZ_BMQC01000002.1"/>
</dbReference>
<dbReference type="CDD" id="cd21112">
    <property type="entry name" value="alphaLP-like"/>
    <property type="match status" value="1"/>
</dbReference>
<dbReference type="EMBL" id="BMQC01000002">
    <property type="protein sequence ID" value="GGK17292.1"/>
    <property type="molecule type" value="Genomic_DNA"/>
</dbReference>
<gene>
    <name evidence="12" type="ORF">GCM10010124_07290</name>
</gene>
<name>A0A8J3BNV7_9ACTN</name>
<dbReference type="GO" id="GO:0004252">
    <property type="term" value="F:serine-type endopeptidase activity"/>
    <property type="evidence" value="ECO:0007669"/>
    <property type="project" value="InterPro"/>
</dbReference>
<evidence type="ECO:0000256" key="5">
    <source>
        <dbReference type="ARBA" id="ARBA00022825"/>
    </source>
</evidence>
<reference evidence="12" key="1">
    <citation type="journal article" date="2014" name="Int. J. Syst. Evol. Microbiol.">
        <title>Complete genome sequence of Corynebacterium casei LMG S-19264T (=DSM 44701T), isolated from a smear-ripened cheese.</title>
        <authorList>
            <consortium name="US DOE Joint Genome Institute (JGI-PGF)"/>
            <person name="Walter F."/>
            <person name="Albersmeier A."/>
            <person name="Kalinowski J."/>
            <person name="Ruckert C."/>
        </authorList>
    </citation>
    <scope>NUCLEOTIDE SEQUENCE</scope>
    <source>
        <strain evidence="12">JCM 3091</strain>
    </source>
</reference>
<comment type="caution">
    <text evidence="12">The sequence shown here is derived from an EMBL/GenBank/DDBJ whole genome shotgun (WGS) entry which is preliminary data.</text>
</comment>
<evidence type="ECO:0000256" key="3">
    <source>
        <dbReference type="ARBA" id="ARBA00022729"/>
    </source>
</evidence>